<dbReference type="SUPFAM" id="SSF54427">
    <property type="entry name" value="NTF2-like"/>
    <property type="match status" value="1"/>
</dbReference>
<evidence type="ECO:0000313" key="3">
    <source>
        <dbReference type="Proteomes" id="UP000502756"/>
    </source>
</evidence>
<gene>
    <name evidence="2" type="ORF">HNV11_10455</name>
</gene>
<dbReference type="AlphaFoldDB" id="A0A6M5YE52"/>
<dbReference type="InterPro" id="IPR027843">
    <property type="entry name" value="DUF4440"/>
</dbReference>
<sequence length="126" mass="14009">MKADIMAANQKFMEAYQKGATTLTSLYTTDARLLPPNSEPVQGASAIGDFWKGVYGMGIKRAKLETMEAEQQGDQVVELGRYTLYGPNDAQIDTGKYMVVWKKENGDWKLHRDIWNTSAPASMAAK</sequence>
<organism evidence="2 3">
    <name type="scientific">Spirosoma taeanense</name>
    <dbReference type="NCBI Taxonomy" id="2735870"/>
    <lineage>
        <taxon>Bacteria</taxon>
        <taxon>Pseudomonadati</taxon>
        <taxon>Bacteroidota</taxon>
        <taxon>Cytophagia</taxon>
        <taxon>Cytophagales</taxon>
        <taxon>Cytophagaceae</taxon>
        <taxon>Spirosoma</taxon>
    </lineage>
</organism>
<keyword evidence="3" id="KW-1185">Reference proteome</keyword>
<dbReference type="EMBL" id="CP053435">
    <property type="protein sequence ID" value="QJW92307.1"/>
    <property type="molecule type" value="Genomic_DNA"/>
</dbReference>
<dbReference type="Gene3D" id="3.10.450.50">
    <property type="match status" value="1"/>
</dbReference>
<protein>
    <submittedName>
        <fullName evidence="2">DUF4440 domain-containing protein</fullName>
    </submittedName>
</protein>
<feature type="domain" description="DUF4440" evidence="1">
    <location>
        <begin position="10"/>
        <end position="110"/>
    </location>
</feature>
<reference evidence="2 3" key="1">
    <citation type="submission" date="2020-05" db="EMBL/GenBank/DDBJ databases">
        <title>Genome sequencing of Spirosoma sp. TS118.</title>
        <authorList>
            <person name="Lee J.-H."/>
            <person name="Jeong S."/>
            <person name="Zhao L."/>
            <person name="Jung J.-H."/>
            <person name="Kim M.-K."/>
            <person name="Lim S."/>
        </authorList>
    </citation>
    <scope>NUCLEOTIDE SEQUENCE [LARGE SCALE GENOMIC DNA]</scope>
    <source>
        <strain evidence="2 3">TS118</strain>
    </source>
</reference>
<dbReference type="KEGG" id="stae:HNV11_10455"/>
<dbReference type="Pfam" id="PF14534">
    <property type="entry name" value="DUF4440"/>
    <property type="match status" value="1"/>
</dbReference>
<evidence type="ECO:0000259" key="1">
    <source>
        <dbReference type="Pfam" id="PF14534"/>
    </source>
</evidence>
<name>A0A6M5YE52_9BACT</name>
<dbReference type="Proteomes" id="UP000502756">
    <property type="component" value="Chromosome"/>
</dbReference>
<evidence type="ECO:0000313" key="2">
    <source>
        <dbReference type="EMBL" id="QJW92307.1"/>
    </source>
</evidence>
<accession>A0A6M5YE52</accession>
<proteinExistence type="predicted"/>
<dbReference type="InterPro" id="IPR032710">
    <property type="entry name" value="NTF2-like_dom_sf"/>
</dbReference>